<sequence length="316" mass="37565">MRIYKTDDIAIRMDNSVVGEYSFLKFDVPIDGKIEPKKDVPVNIIDFISKDHYFKKLLDYLKDNITLSINNIITILAIIPFAFSILYQLLYLFNFNSLSLFSWQQVFSDIWTIWAPTFISIVLIYFLLFPFKNFIKEHFLDSYKKFFNEIDEIFNTHKYQNIINFNKLIIDISDIRRFTSILNNYKNIDWINNLNKRVVKVKRKPSFAKYLNYLKYLKLISTEKGSILLMIASLTIFSWCILLIGNMIIPETSNYCYTLENGYVCENWVYMYWNDKWVVLSKGNVIDRYYDVDGNDFDIIPTSEIKKISPGNNLFK</sequence>
<proteinExistence type="predicted"/>
<accession>K2GBY1</accession>
<dbReference type="EMBL" id="AMFJ01000444">
    <property type="protein sequence ID" value="EKE27689.1"/>
    <property type="molecule type" value="Genomic_DNA"/>
</dbReference>
<dbReference type="AlphaFoldDB" id="K2GBY1"/>
<organism evidence="1">
    <name type="scientific">uncultured bacterium</name>
    <name type="common">gcode 4</name>
    <dbReference type="NCBI Taxonomy" id="1234023"/>
    <lineage>
        <taxon>Bacteria</taxon>
        <taxon>environmental samples</taxon>
    </lineage>
</organism>
<reference evidence="1" key="1">
    <citation type="journal article" date="2012" name="Science">
        <title>Fermentation, hydrogen, and sulfur metabolism in multiple uncultivated bacterial phyla.</title>
        <authorList>
            <person name="Wrighton K.C."/>
            <person name="Thomas B.C."/>
            <person name="Sharon I."/>
            <person name="Miller C.S."/>
            <person name="Castelle C.J."/>
            <person name="VerBerkmoes N.C."/>
            <person name="Wilkins M.J."/>
            <person name="Hettich R.L."/>
            <person name="Lipton M.S."/>
            <person name="Williams K.H."/>
            <person name="Long P.E."/>
            <person name="Banfield J.F."/>
        </authorList>
    </citation>
    <scope>NUCLEOTIDE SEQUENCE [LARGE SCALE GENOMIC DNA]</scope>
</reference>
<name>K2GBY1_9BACT</name>
<evidence type="ECO:0000313" key="1">
    <source>
        <dbReference type="EMBL" id="EKE27689.1"/>
    </source>
</evidence>
<protein>
    <submittedName>
        <fullName evidence="1">Uncharacterized protein</fullName>
    </submittedName>
</protein>
<gene>
    <name evidence="1" type="ORF">ACD_3C00170G0005</name>
</gene>
<comment type="caution">
    <text evidence="1">The sequence shown here is derived from an EMBL/GenBank/DDBJ whole genome shotgun (WGS) entry which is preliminary data.</text>
</comment>